<evidence type="ECO:0000313" key="2">
    <source>
        <dbReference type="EMBL" id="SDE50044.1"/>
    </source>
</evidence>
<dbReference type="PANTHER" id="PTHR46580">
    <property type="entry name" value="SENSOR KINASE-RELATED"/>
    <property type="match status" value="1"/>
</dbReference>
<organism evidence="2 3">
    <name type="scientific">Rhodococcus tukisamuensis</name>
    <dbReference type="NCBI Taxonomy" id="168276"/>
    <lineage>
        <taxon>Bacteria</taxon>
        <taxon>Bacillati</taxon>
        <taxon>Actinomycetota</taxon>
        <taxon>Actinomycetes</taxon>
        <taxon>Mycobacteriales</taxon>
        <taxon>Nocardiaceae</taxon>
        <taxon>Rhodococcus</taxon>
    </lineage>
</organism>
<dbReference type="AlphaFoldDB" id="A0A1G7DEM4"/>
<dbReference type="STRING" id="168276.SAMN05444580_11917"/>
<dbReference type="InterPro" id="IPR028994">
    <property type="entry name" value="Integrin_alpha_N"/>
</dbReference>
<gene>
    <name evidence="2" type="ORF">SAMN05444580_11917</name>
</gene>
<dbReference type="SUPFAM" id="SSF55486">
    <property type="entry name" value="Metalloproteases ('zincins'), catalytic domain"/>
    <property type="match status" value="1"/>
</dbReference>
<reference evidence="2 3" key="1">
    <citation type="submission" date="2016-10" db="EMBL/GenBank/DDBJ databases">
        <authorList>
            <person name="de Groot N.N."/>
        </authorList>
    </citation>
    <scope>NUCLEOTIDE SEQUENCE [LARGE SCALE GENOMIC DNA]</scope>
    <source>
        <strain evidence="2 3">JCM 11308</strain>
    </source>
</reference>
<proteinExistence type="predicted"/>
<dbReference type="EMBL" id="FNAB01000019">
    <property type="protein sequence ID" value="SDE50044.1"/>
    <property type="molecule type" value="Genomic_DNA"/>
</dbReference>
<keyword evidence="1" id="KW-0732">Signal</keyword>
<dbReference type="Pfam" id="PF13517">
    <property type="entry name" value="FG-GAP_3"/>
    <property type="match status" value="1"/>
</dbReference>
<evidence type="ECO:0000313" key="3">
    <source>
        <dbReference type="Proteomes" id="UP000199417"/>
    </source>
</evidence>
<dbReference type="Gene3D" id="2.130.10.130">
    <property type="entry name" value="Integrin alpha, N-terminal"/>
    <property type="match status" value="2"/>
</dbReference>
<evidence type="ECO:0000256" key="1">
    <source>
        <dbReference type="ARBA" id="ARBA00022729"/>
    </source>
</evidence>
<keyword evidence="3" id="KW-1185">Reference proteome</keyword>
<sequence length="584" mass="62174">MSRNDDFDGDGHAELLISSPWGFGLLEMDANTMRAPVMAPNGTRFGGWNLQTVDNRFGPVGDFDGDGRAEIVFSSPWGIGILEQRASTMTPLMMAPNGTRFGGWNLQTSDNRFEKVGDFDGDGRAELLITSPWGIGILELAGSTLAAPMMAPNGTRFDGWNLQTSDNRFGPVGDYNGDGQTEILVSSPWGMGVLQQRGNTMRALMLAPNGTRFGGWNLQTSDNYFRIAADFDGDGRAELLVTSPWGIGILKFNGTTFRPVLMAANGTRLGGWIVDTASNMFGPAADFDGDGRAELLLTSPWGMGVLKLNGSTTATPVMAANGVRLGGWVVDTRNNRFGPAADYNGDGRAEVVATSPWGLGVLSLNGTAPASPVMAPNGTRFGGWNLQTVDNRFGGRRPCFDFVVVHFKTLVAPSAAVNTFIDSQFKEMEQLFGDVGVAVYQGTTEDLSGTAALSAVVDLDVGPCQLGQPTAEHNTLFANRNGAGANDLVVYVVRSLTNAAMATNLLGCATHPANQPGVAVVQSNARWLLAHEVGHVLGLRHWANPPATNSRFLMFPNVGWTDAPPDVVQSEVATMAASAFTRPF</sequence>
<protein>
    <submittedName>
        <fullName evidence="2">Repeat domain-containing protein</fullName>
    </submittedName>
</protein>
<dbReference type="Proteomes" id="UP000199417">
    <property type="component" value="Unassembled WGS sequence"/>
</dbReference>
<dbReference type="Pfam" id="PF01839">
    <property type="entry name" value="FG-GAP"/>
    <property type="match status" value="1"/>
</dbReference>
<accession>A0A1G7DEM4</accession>
<name>A0A1G7DEM4_9NOCA</name>
<dbReference type="InterPro" id="IPR013517">
    <property type="entry name" value="FG-GAP"/>
</dbReference>
<dbReference type="PANTHER" id="PTHR46580:SF2">
    <property type="entry name" value="MAM DOMAIN-CONTAINING PROTEIN"/>
    <property type="match status" value="1"/>
</dbReference>
<dbReference type="RefSeq" id="WP_072846088.1">
    <property type="nucleotide sequence ID" value="NZ_FNAB01000019.1"/>
</dbReference>
<dbReference type="SUPFAM" id="SSF69318">
    <property type="entry name" value="Integrin alpha N-terminal domain"/>
    <property type="match status" value="1"/>
</dbReference>